<evidence type="ECO:0000256" key="1">
    <source>
        <dbReference type="SAM" id="Coils"/>
    </source>
</evidence>
<proteinExistence type="predicted"/>
<feature type="coiled-coil region" evidence="1">
    <location>
        <begin position="42"/>
        <end position="69"/>
    </location>
</feature>
<name>A0A1F5SN93_9BACT</name>
<reference evidence="2 3" key="1">
    <citation type="journal article" date="2016" name="Nat. Commun.">
        <title>Thousands of microbial genomes shed light on interconnected biogeochemical processes in an aquifer system.</title>
        <authorList>
            <person name="Anantharaman K."/>
            <person name="Brown C.T."/>
            <person name="Hug L.A."/>
            <person name="Sharon I."/>
            <person name="Castelle C.J."/>
            <person name="Probst A.J."/>
            <person name="Thomas B.C."/>
            <person name="Singh A."/>
            <person name="Wilkins M.J."/>
            <person name="Karaoz U."/>
            <person name="Brodie E.L."/>
            <person name="Williams K.H."/>
            <person name="Hubbard S.S."/>
            <person name="Banfield J.F."/>
        </authorList>
    </citation>
    <scope>NUCLEOTIDE SEQUENCE [LARGE SCALE GENOMIC DNA]</scope>
</reference>
<organism evidence="2 3">
    <name type="scientific">Candidatus Falkowbacteria bacterium RIFOXYA2_FULL_47_19</name>
    <dbReference type="NCBI Taxonomy" id="1797994"/>
    <lineage>
        <taxon>Bacteria</taxon>
        <taxon>Candidatus Falkowiibacteriota</taxon>
    </lineage>
</organism>
<comment type="caution">
    <text evidence="2">The sequence shown here is derived from an EMBL/GenBank/DDBJ whole genome shotgun (WGS) entry which is preliminary data.</text>
</comment>
<gene>
    <name evidence="2" type="ORF">A2227_01410</name>
</gene>
<dbReference type="EMBL" id="MFGB01000003">
    <property type="protein sequence ID" value="OGF28119.1"/>
    <property type="molecule type" value="Genomic_DNA"/>
</dbReference>
<sequence length="142" mass="16679">MNDEEFANHLIILRNKKAEHQAHFSERKSEVEGLLNEGKIVNEKLSAIREAIKKKTEKLRKEIIRIEEEEWENANGDNLRKEEEEIWERIRLAQESSHKRFPEFYLRCPHPEFARWGDTGPGDRQECLICGTVFEVSDGGCD</sequence>
<dbReference type="AlphaFoldDB" id="A0A1F5SN93"/>
<evidence type="ECO:0000313" key="3">
    <source>
        <dbReference type="Proteomes" id="UP000178367"/>
    </source>
</evidence>
<evidence type="ECO:0000313" key="2">
    <source>
        <dbReference type="EMBL" id="OGF28119.1"/>
    </source>
</evidence>
<dbReference type="Proteomes" id="UP000178367">
    <property type="component" value="Unassembled WGS sequence"/>
</dbReference>
<protein>
    <submittedName>
        <fullName evidence="2">Uncharacterized protein</fullName>
    </submittedName>
</protein>
<keyword evidence="1" id="KW-0175">Coiled coil</keyword>
<accession>A0A1F5SN93</accession>